<dbReference type="PANTHER" id="PTHR33055">
    <property type="entry name" value="TRANSPOSASE FOR INSERTION SEQUENCE ELEMENT IS1111A"/>
    <property type="match status" value="1"/>
</dbReference>
<proteinExistence type="predicted"/>
<dbReference type="GO" id="GO:0004803">
    <property type="term" value="F:transposase activity"/>
    <property type="evidence" value="ECO:0007669"/>
    <property type="project" value="InterPro"/>
</dbReference>
<evidence type="ECO:0000313" key="2">
    <source>
        <dbReference type="EMBL" id="APL93064.1"/>
    </source>
</evidence>
<dbReference type="InterPro" id="IPR047650">
    <property type="entry name" value="Transpos_IS110"/>
</dbReference>
<protein>
    <recommendedName>
        <fullName evidence="1">Transposase IS110-like N-terminal domain-containing protein</fullName>
    </recommendedName>
</protein>
<dbReference type="PANTHER" id="PTHR33055:SF3">
    <property type="entry name" value="PUTATIVE TRANSPOSASE FOR IS117-RELATED"/>
    <property type="match status" value="1"/>
</dbReference>
<dbReference type="AlphaFoldDB" id="A0A1L5BJK6"/>
<dbReference type="GO" id="GO:0006313">
    <property type="term" value="P:DNA transposition"/>
    <property type="evidence" value="ECO:0007669"/>
    <property type="project" value="InterPro"/>
</dbReference>
<reference evidence="2 3" key="1">
    <citation type="journal article" date="2012" name="J. Bacteriol.">
        <title>Genome sequence of Sphingobium indicum B90A, a hexachlorocyclohexane-degrading bacterium.</title>
        <authorList>
            <person name="Anand S."/>
            <person name="Sangwan N."/>
            <person name="Lata P."/>
            <person name="Kaur J."/>
            <person name="Dua A."/>
            <person name="Singh A.K."/>
            <person name="Verma M."/>
            <person name="Kaur J."/>
            <person name="Khurana J.P."/>
            <person name="Khurana P."/>
            <person name="Mathur S."/>
            <person name="Lal R."/>
        </authorList>
    </citation>
    <scope>NUCLEOTIDE SEQUENCE [LARGE SCALE GENOMIC DNA]</scope>
    <source>
        <strain evidence="3">DSM 16412 / CCM 7286 / MTCC 6364 / B90A</strain>
    </source>
</reference>
<dbReference type="Pfam" id="PF01548">
    <property type="entry name" value="DEDD_Tnp_IS110"/>
    <property type="match status" value="1"/>
</dbReference>
<dbReference type="EMBL" id="CP013070">
    <property type="protein sequence ID" value="APL93064.1"/>
    <property type="molecule type" value="Genomic_DNA"/>
</dbReference>
<dbReference type="GO" id="GO:0003677">
    <property type="term" value="F:DNA binding"/>
    <property type="evidence" value="ECO:0007669"/>
    <property type="project" value="InterPro"/>
</dbReference>
<dbReference type="InterPro" id="IPR002525">
    <property type="entry name" value="Transp_IS110-like_N"/>
</dbReference>
<dbReference type="KEGG" id="sinb:SIDU_00080"/>
<dbReference type="Proteomes" id="UP000004550">
    <property type="component" value="Chromosome"/>
</dbReference>
<name>A0A1L5BJK6_SPHIB</name>
<sequence length="204" mass="22273">MPCADDLRQAASLRKEGDSLVIHYAGLDVSLEKTAICILNEDGVAVRELVVASDPAAIAQALYEGAPSYRRVGLEAGPLAPWLYAGLADLGLPAICIEVRQMRAFAKASPVKTDKRDARLIAQAMRTGLFKATHVKTDASQRLRLLLRHRQSMMRRNRDLLNTIRGTLKAFGYTHPAKSSNEDGLPNAATAWFAGCSMRLPTPF</sequence>
<gene>
    <name evidence="2" type="ORF">SIDU_00080</name>
</gene>
<feature type="domain" description="Transposase IS110-like N-terminal" evidence="1">
    <location>
        <begin position="25"/>
        <end position="170"/>
    </location>
</feature>
<evidence type="ECO:0000313" key="3">
    <source>
        <dbReference type="Proteomes" id="UP000004550"/>
    </source>
</evidence>
<evidence type="ECO:0000259" key="1">
    <source>
        <dbReference type="Pfam" id="PF01548"/>
    </source>
</evidence>
<accession>A0A1L5BJK6</accession>
<organism evidence="2 3">
    <name type="scientific">Sphingobium indicum (strain DSM 16412 / CCM 7286 / MTCC 6364 / B90A)</name>
    <dbReference type="NCBI Taxonomy" id="861109"/>
    <lineage>
        <taxon>Bacteria</taxon>
        <taxon>Pseudomonadati</taxon>
        <taxon>Pseudomonadota</taxon>
        <taxon>Alphaproteobacteria</taxon>
        <taxon>Sphingomonadales</taxon>
        <taxon>Sphingomonadaceae</taxon>
        <taxon>Sphingobium</taxon>
    </lineage>
</organism>